<organism evidence="1">
    <name type="scientific">Anguilla anguilla</name>
    <name type="common">European freshwater eel</name>
    <name type="synonym">Muraena anguilla</name>
    <dbReference type="NCBI Taxonomy" id="7936"/>
    <lineage>
        <taxon>Eukaryota</taxon>
        <taxon>Metazoa</taxon>
        <taxon>Chordata</taxon>
        <taxon>Craniata</taxon>
        <taxon>Vertebrata</taxon>
        <taxon>Euteleostomi</taxon>
        <taxon>Actinopterygii</taxon>
        <taxon>Neopterygii</taxon>
        <taxon>Teleostei</taxon>
        <taxon>Anguilliformes</taxon>
        <taxon>Anguillidae</taxon>
        <taxon>Anguilla</taxon>
    </lineage>
</organism>
<sequence>MTVRAACYRDCRSRMVAEENLSTW</sequence>
<proteinExistence type="predicted"/>
<dbReference type="AlphaFoldDB" id="A0A0E9QFF4"/>
<reference evidence="1" key="1">
    <citation type="submission" date="2014-11" db="EMBL/GenBank/DDBJ databases">
        <authorList>
            <person name="Amaro Gonzalez C."/>
        </authorList>
    </citation>
    <scope>NUCLEOTIDE SEQUENCE</scope>
</reference>
<protein>
    <submittedName>
        <fullName evidence="1">Uncharacterized protein</fullName>
    </submittedName>
</protein>
<accession>A0A0E9QFF4</accession>
<dbReference type="EMBL" id="GBXM01093517">
    <property type="protein sequence ID" value="JAH15060.1"/>
    <property type="molecule type" value="Transcribed_RNA"/>
</dbReference>
<name>A0A0E9QFF4_ANGAN</name>
<evidence type="ECO:0000313" key="1">
    <source>
        <dbReference type="EMBL" id="JAH15060.1"/>
    </source>
</evidence>
<reference evidence="1" key="2">
    <citation type="journal article" date="2015" name="Fish Shellfish Immunol.">
        <title>Early steps in the European eel (Anguilla anguilla)-Vibrio vulnificus interaction in the gills: Role of the RtxA13 toxin.</title>
        <authorList>
            <person name="Callol A."/>
            <person name="Pajuelo D."/>
            <person name="Ebbesson L."/>
            <person name="Teles M."/>
            <person name="MacKenzie S."/>
            <person name="Amaro C."/>
        </authorList>
    </citation>
    <scope>NUCLEOTIDE SEQUENCE</scope>
</reference>